<dbReference type="EMBL" id="CP055156">
    <property type="protein sequence ID" value="QNF33151.1"/>
    <property type="molecule type" value="Genomic_DNA"/>
</dbReference>
<feature type="transmembrane region" description="Helical" evidence="1">
    <location>
        <begin position="45"/>
        <end position="62"/>
    </location>
</feature>
<dbReference type="KEGG" id="aswu:HUW51_10590"/>
<reference evidence="2 3" key="1">
    <citation type="journal article" date="2018" name="Int. J. Syst. Evol. Microbiol.">
        <title>Adhaeribacter swui sp. nov., isolated from wet mud.</title>
        <authorList>
            <person name="Kim D.U."/>
            <person name="Kim K.W."/>
            <person name="Kang M.S."/>
            <person name="Kim J.Y."/>
            <person name="Jang J.H."/>
            <person name="Kim M.K."/>
        </authorList>
    </citation>
    <scope>NUCLEOTIDE SEQUENCE [LARGE SCALE GENOMIC DNA]</scope>
    <source>
        <strain evidence="2 3">KCTC 52873</strain>
    </source>
</reference>
<dbReference type="AlphaFoldDB" id="A0A7G7G7L7"/>
<sequence>MNHTALTKVEIFVLYLVFGLLVFGIVLSRTDPYWFEFTYAVEDGFIEWMTVLPLLAAMVVALKRFGQLYRHKKWLFGATLLGIAAFSFFAAGEELSWGQRILNLESSDFFKKNNAQHETNFHNLIVGGQSVNLLIFSRLLILVAAIYLLVLPVIYRRSAVVFSFINQAGVPVARGYQIVAFLLVFVLISLCPLGKRAELLEFGGCCLYFLIVLYPANKTIYRVSASD</sequence>
<dbReference type="RefSeq" id="WP_185274003.1">
    <property type="nucleotide sequence ID" value="NZ_CP055156.1"/>
</dbReference>
<protein>
    <submittedName>
        <fullName evidence="2">Uncharacterized protein</fullName>
    </submittedName>
</protein>
<keyword evidence="1" id="KW-1133">Transmembrane helix</keyword>
<name>A0A7G7G7L7_9BACT</name>
<gene>
    <name evidence="2" type="ORF">HUW51_10590</name>
</gene>
<keyword evidence="3" id="KW-1185">Reference proteome</keyword>
<keyword evidence="1" id="KW-0472">Membrane</keyword>
<feature type="transmembrane region" description="Helical" evidence="1">
    <location>
        <begin position="133"/>
        <end position="155"/>
    </location>
</feature>
<evidence type="ECO:0000313" key="2">
    <source>
        <dbReference type="EMBL" id="QNF33151.1"/>
    </source>
</evidence>
<accession>A0A7G7G7L7</accession>
<evidence type="ECO:0000256" key="1">
    <source>
        <dbReference type="SAM" id="Phobius"/>
    </source>
</evidence>
<organism evidence="2 3">
    <name type="scientific">Adhaeribacter swui</name>
    <dbReference type="NCBI Taxonomy" id="2086471"/>
    <lineage>
        <taxon>Bacteria</taxon>
        <taxon>Pseudomonadati</taxon>
        <taxon>Bacteroidota</taxon>
        <taxon>Cytophagia</taxon>
        <taxon>Cytophagales</taxon>
        <taxon>Hymenobacteraceae</taxon>
        <taxon>Adhaeribacter</taxon>
    </lineage>
</organism>
<feature type="transmembrane region" description="Helical" evidence="1">
    <location>
        <begin position="74"/>
        <end position="92"/>
    </location>
</feature>
<feature type="transmembrane region" description="Helical" evidence="1">
    <location>
        <begin position="175"/>
        <end position="193"/>
    </location>
</feature>
<evidence type="ECO:0000313" key="3">
    <source>
        <dbReference type="Proteomes" id="UP000515237"/>
    </source>
</evidence>
<keyword evidence="1" id="KW-0812">Transmembrane</keyword>
<feature type="transmembrane region" description="Helical" evidence="1">
    <location>
        <begin position="12"/>
        <end position="30"/>
    </location>
</feature>
<feature type="transmembrane region" description="Helical" evidence="1">
    <location>
        <begin position="199"/>
        <end position="216"/>
    </location>
</feature>
<dbReference type="Proteomes" id="UP000515237">
    <property type="component" value="Chromosome"/>
</dbReference>
<proteinExistence type="predicted"/>